<dbReference type="EMBL" id="JACIJF010000006">
    <property type="protein sequence ID" value="MBB5711080.1"/>
    <property type="molecule type" value="Genomic_DNA"/>
</dbReference>
<dbReference type="Gene3D" id="3.30.750.170">
    <property type="match status" value="1"/>
</dbReference>
<reference evidence="3 4" key="1">
    <citation type="submission" date="2020-08" db="EMBL/GenBank/DDBJ databases">
        <title>Genomic Encyclopedia of Type Strains, Phase IV (KMG-IV): sequencing the most valuable type-strain genomes for metagenomic binning, comparative biology and taxonomic classification.</title>
        <authorList>
            <person name="Goeker M."/>
        </authorList>
    </citation>
    <scope>NUCLEOTIDE SEQUENCE [LARGE SCALE GENOMIC DNA]</scope>
    <source>
        <strain evidence="3 4">DSM 26736</strain>
    </source>
</reference>
<dbReference type="SUPFAM" id="SSF50156">
    <property type="entry name" value="PDZ domain-like"/>
    <property type="match status" value="1"/>
</dbReference>
<evidence type="ECO:0000256" key="1">
    <source>
        <dbReference type="SAM" id="MobiDB-lite"/>
    </source>
</evidence>
<dbReference type="GO" id="GO:0007165">
    <property type="term" value="P:signal transduction"/>
    <property type="evidence" value="ECO:0007669"/>
    <property type="project" value="TreeGrafter"/>
</dbReference>
<dbReference type="GO" id="GO:0030288">
    <property type="term" value="C:outer membrane-bounded periplasmic space"/>
    <property type="evidence" value="ECO:0007669"/>
    <property type="project" value="TreeGrafter"/>
</dbReference>
<dbReference type="GO" id="GO:0006508">
    <property type="term" value="P:proteolysis"/>
    <property type="evidence" value="ECO:0007669"/>
    <property type="project" value="UniProtKB-KW"/>
</dbReference>
<dbReference type="CDD" id="cd07561">
    <property type="entry name" value="Peptidase_S41_CPP_like"/>
    <property type="match status" value="1"/>
</dbReference>
<proteinExistence type="predicted"/>
<keyword evidence="3" id="KW-0378">Hydrolase</keyword>
<feature type="region of interest" description="Disordered" evidence="1">
    <location>
        <begin position="470"/>
        <end position="495"/>
    </location>
</feature>
<organism evidence="3 4">
    <name type="scientific">Sphingomonas xinjiangensis</name>
    <dbReference type="NCBI Taxonomy" id="643568"/>
    <lineage>
        <taxon>Bacteria</taxon>
        <taxon>Pseudomonadati</taxon>
        <taxon>Pseudomonadota</taxon>
        <taxon>Alphaproteobacteria</taxon>
        <taxon>Sphingomonadales</taxon>
        <taxon>Sphingomonadaceae</taxon>
        <taxon>Sphingomonas</taxon>
    </lineage>
</organism>
<dbReference type="SUPFAM" id="SSF52096">
    <property type="entry name" value="ClpP/crotonase"/>
    <property type="match status" value="1"/>
</dbReference>
<dbReference type="InterPro" id="IPR005151">
    <property type="entry name" value="Tail-specific_protease"/>
</dbReference>
<dbReference type="Gene3D" id="2.30.42.10">
    <property type="match status" value="1"/>
</dbReference>
<keyword evidence="4" id="KW-1185">Reference proteome</keyword>
<feature type="domain" description="Tail specific protease" evidence="2">
    <location>
        <begin position="220"/>
        <end position="428"/>
    </location>
</feature>
<dbReference type="GO" id="GO:0008236">
    <property type="term" value="F:serine-type peptidase activity"/>
    <property type="evidence" value="ECO:0007669"/>
    <property type="project" value="InterPro"/>
</dbReference>
<dbReference type="InterPro" id="IPR029045">
    <property type="entry name" value="ClpP/crotonase-like_dom_sf"/>
</dbReference>
<sequence>MKSKDERVVRHSRFGALISALALLASCGGGGSGGNVAIGGGSGGSGGTGGIGGGTTPTPTAGCTLRERQDWAFGVLKEWYLFPDTLPASLDPSRYASLESYVDALTATARGQNKDRYFTYVTSIAEENAYISTGSSAGFGFRLGYDTAGGRVFVAESFEGAPALAAGIDRGTEILAVGTQAGNQQPVTTLLANGGPQAVVDALGPDTTGTSRVLRVRDGAGVRDVTVAKTEFTLDPVSNRYGVKILDNGGQRVGYVNLRTFIGTADPALRSAFAQFRAQGITNLIVDLRYNGGGLVSIAELFADLLGADRTTSDVFSYTSFRPEKASYNEVDYFAPQPESVAPMRVAFIGTGGTASASELVINGMLPYLRTNEALIGGNTYGKPVGQVAIDRTACDDRMRVIAFATENRDHQGAYYDGLASKMDVTCRAADDLTRPMGDPGEESTRVALDFLAGRSCTPITGAARLRSLSAQQSTPEPLMGARPSAAQRAVPGAF</sequence>
<name>A0A840YMW0_9SPHN</name>
<dbReference type="AlphaFoldDB" id="A0A840YMW0"/>
<evidence type="ECO:0000313" key="4">
    <source>
        <dbReference type="Proteomes" id="UP000527143"/>
    </source>
</evidence>
<dbReference type="PANTHER" id="PTHR32060:SF30">
    <property type="entry name" value="CARBOXY-TERMINAL PROCESSING PROTEASE CTPA"/>
    <property type="match status" value="1"/>
</dbReference>
<dbReference type="GO" id="GO:0004175">
    <property type="term" value="F:endopeptidase activity"/>
    <property type="evidence" value="ECO:0007669"/>
    <property type="project" value="TreeGrafter"/>
</dbReference>
<dbReference type="Pfam" id="PF03572">
    <property type="entry name" value="Peptidase_S41"/>
    <property type="match status" value="1"/>
</dbReference>
<dbReference type="PROSITE" id="PS51257">
    <property type="entry name" value="PROKAR_LIPOPROTEIN"/>
    <property type="match status" value="1"/>
</dbReference>
<gene>
    <name evidence="3" type="ORF">FHT02_002321</name>
</gene>
<comment type="caution">
    <text evidence="3">The sequence shown here is derived from an EMBL/GenBank/DDBJ whole genome shotgun (WGS) entry which is preliminary data.</text>
</comment>
<dbReference type="InterPro" id="IPR041613">
    <property type="entry name" value="Pept_S41_N"/>
</dbReference>
<dbReference type="InterPro" id="IPR036034">
    <property type="entry name" value="PDZ_sf"/>
</dbReference>
<dbReference type="PANTHER" id="PTHR32060">
    <property type="entry name" value="TAIL-SPECIFIC PROTEASE"/>
    <property type="match status" value="1"/>
</dbReference>
<dbReference type="RefSeq" id="WP_246352362.1">
    <property type="nucleotide sequence ID" value="NZ_JACIJF010000006.1"/>
</dbReference>
<evidence type="ECO:0000313" key="3">
    <source>
        <dbReference type="EMBL" id="MBB5711080.1"/>
    </source>
</evidence>
<evidence type="ECO:0000259" key="2">
    <source>
        <dbReference type="SMART" id="SM00245"/>
    </source>
</evidence>
<dbReference type="Pfam" id="PF18294">
    <property type="entry name" value="Pept_S41_N"/>
    <property type="match status" value="1"/>
</dbReference>
<dbReference type="Gene3D" id="3.90.226.10">
    <property type="entry name" value="2-enoyl-CoA Hydratase, Chain A, domain 1"/>
    <property type="match status" value="1"/>
</dbReference>
<dbReference type="SMART" id="SM00245">
    <property type="entry name" value="TSPc"/>
    <property type="match status" value="1"/>
</dbReference>
<dbReference type="Proteomes" id="UP000527143">
    <property type="component" value="Unassembled WGS sequence"/>
</dbReference>
<keyword evidence="3" id="KW-0645">Protease</keyword>
<accession>A0A840YMW0</accession>
<protein>
    <submittedName>
        <fullName evidence="3">C-terminal processing protease CtpA/Prc</fullName>
    </submittedName>
</protein>